<evidence type="ECO:0000259" key="5">
    <source>
        <dbReference type="SMART" id="SM00849"/>
    </source>
</evidence>
<dbReference type="InterPro" id="IPR036866">
    <property type="entry name" value="RibonucZ/Hydroxyglut_hydro"/>
</dbReference>
<dbReference type="Gene3D" id="3.60.15.10">
    <property type="entry name" value="Ribonuclease Z/Hydroxyacylglutathione hydrolase-like"/>
    <property type="match status" value="1"/>
</dbReference>
<dbReference type="PANTHER" id="PTHR46233:SF3">
    <property type="entry name" value="HYDROXYACYLGLUTATHIONE HYDROLASE GLOC"/>
    <property type="match status" value="1"/>
</dbReference>
<dbReference type="EMBL" id="JANUCP010000001">
    <property type="protein sequence ID" value="MCS3917824.1"/>
    <property type="molecule type" value="Genomic_DNA"/>
</dbReference>
<name>A0ABT2EIP9_9BACT</name>
<dbReference type="InterPro" id="IPR001279">
    <property type="entry name" value="Metallo-B-lactamas"/>
</dbReference>
<gene>
    <name evidence="6" type="ORF">M2350_000221</name>
</gene>
<evidence type="ECO:0000256" key="1">
    <source>
        <dbReference type="ARBA" id="ARBA00001947"/>
    </source>
</evidence>
<evidence type="ECO:0000313" key="7">
    <source>
        <dbReference type="Proteomes" id="UP001204798"/>
    </source>
</evidence>
<keyword evidence="2" id="KW-0479">Metal-binding</keyword>
<organism evidence="6 7">
    <name type="scientific">Candidatus Fervidibacter sacchari</name>
    <dbReference type="NCBI Taxonomy" id="1448929"/>
    <lineage>
        <taxon>Bacteria</taxon>
        <taxon>Candidatus Fervidibacterota</taxon>
        <taxon>Candidatus Fervidibacter</taxon>
    </lineage>
</organism>
<protein>
    <submittedName>
        <fullName evidence="6">Glyoxylase-like metal-dependent hydrolase (Beta-lactamase superfamily II)</fullName>
    </submittedName>
</protein>
<keyword evidence="7" id="KW-1185">Reference proteome</keyword>
<keyword evidence="3" id="KW-0378">Hydrolase</keyword>
<keyword evidence="4" id="KW-0862">Zinc</keyword>
<reference evidence="6 7" key="1">
    <citation type="submission" date="2022-08" db="EMBL/GenBank/DDBJ databases">
        <title>Bacterial and archaeal communities from various locations to study Microbial Dark Matter (Phase II).</title>
        <authorList>
            <person name="Stepanauskas R."/>
        </authorList>
    </citation>
    <scope>NUCLEOTIDE SEQUENCE [LARGE SCALE GENOMIC DNA]</scope>
    <source>
        <strain evidence="6 7">PD1</strain>
    </source>
</reference>
<dbReference type="SMART" id="SM00849">
    <property type="entry name" value="Lactamase_B"/>
    <property type="match status" value="1"/>
</dbReference>
<accession>A0ABT2EIP9</accession>
<evidence type="ECO:0000256" key="4">
    <source>
        <dbReference type="ARBA" id="ARBA00022833"/>
    </source>
</evidence>
<dbReference type="SUPFAM" id="SSF56281">
    <property type="entry name" value="Metallo-hydrolase/oxidoreductase"/>
    <property type="match status" value="1"/>
</dbReference>
<dbReference type="Pfam" id="PF00753">
    <property type="entry name" value="Lactamase_B"/>
    <property type="match status" value="1"/>
</dbReference>
<evidence type="ECO:0000313" key="6">
    <source>
        <dbReference type="EMBL" id="MCS3917824.1"/>
    </source>
</evidence>
<feature type="domain" description="Metallo-beta-lactamase" evidence="5">
    <location>
        <begin position="14"/>
        <end position="195"/>
    </location>
</feature>
<dbReference type="Proteomes" id="UP001204798">
    <property type="component" value="Unassembled WGS sequence"/>
</dbReference>
<evidence type="ECO:0000256" key="2">
    <source>
        <dbReference type="ARBA" id="ARBA00022723"/>
    </source>
</evidence>
<evidence type="ECO:0000256" key="3">
    <source>
        <dbReference type="ARBA" id="ARBA00022801"/>
    </source>
</evidence>
<sequence>MYPLVDSLIVSPFQTNCYIVGCPETKHGIIIDPGDEPERILAVVNFHQLKIVAVIATHGHLDHVLAVKAVKEATGAPFLFTEPDLPMLRNAHIQARFYNWFAEPAPDPDGFLKEGQILTVGKIDFQILELPGHTPGHIALYWSDEKGKGCLFSGDVLFAGSVGRTDLPGGNWEVLQNSLKRLMSLPDETIVYPGHGRKTTISEERRYNPFVPR</sequence>
<dbReference type="RefSeq" id="WP_259092390.1">
    <property type="nucleotide sequence ID" value="NZ_CP130454.1"/>
</dbReference>
<dbReference type="PANTHER" id="PTHR46233">
    <property type="entry name" value="HYDROXYACYLGLUTATHIONE HYDROLASE GLOC"/>
    <property type="match status" value="1"/>
</dbReference>
<comment type="cofactor">
    <cofactor evidence="1">
        <name>Zn(2+)</name>
        <dbReference type="ChEBI" id="CHEBI:29105"/>
    </cofactor>
</comment>
<comment type="caution">
    <text evidence="6">The sequence shown here is derived from an EMBL/GenBank/DDBJ whole genome shotgun (WGS) entry which is preliminary data.</text>
</comment>
<dbReference type="InterPro" id="IPR051453">
    <property type="entry name" value="MBL_Glyoxalase_II"/>
</dbReference>
<proteinExistence type="predicted"/>